<protein>
    <submittedName>
        <fullName evidence="2">OSBPL8 isoform 11</fullName>
    </submittedName>
</protein>
<dbReference type="EMBL" id="NBAG03000254">
    <property type="protein sequence ID" value="PNI59504.1"/>
    <property type="molecule type" value="Genomic_DNA"/>
</dbReference>
<comment type="caution">
    <text evidence="2">The sequence shown here is derived from an EMBL/GenBank/DDBJ whole genome shotgun (WGS) entry which is preliminary data.</text>
</comment>
<dbReference type="AlphaFoldDB" id="A0A2J8MJ06"/>
<evidence type="ECO:0000313" key="2">
    <source>
        <dbReference type="EMBL" id="PNI59504.1"/>
    </source>
</evidence>
<proteinExistence type="predicted"/>
<evidence type="ECO:0000313" key="3">
    <source>
        <dbReference type="Proteomes" id="UP000236370"/>
    </source>
</evidence>
<reference evidence="2 3" key="1">
    <citation type="submission" date="2017-12" db="EMBL/GenBank/DDBJ databases">
        <title>High-resolution comparative analysis of great ape genomes.</title>
        <authorList>
            <person name="Pollen A."/>
            <person name="Hastie A."/>
            <person name="Hormozdiari F."/>
            <person name="Dougherty M."/>
            <person name="Liu R."/>
            <person name="Chaisson M."/>
            <person name="Hoppe E."/>
            <person name="Hill C."/>
            <person name="Pang A."/>
            <person name="Hillier L."/>
            <person name="Baker C."/>
            <person name="Armstrong J."/>
            <person name="Shendure J."/>
            <person name="Paten B."/>
            <person name="Wilson R."/>
            <person name="Chao H."/>
            <person name="Schneider V."/>
            <person name="Ventura M."/>
            <person name="Kronenberg Z."/>
            <person name="Murali S."/>
            <person name="Gordon D."/>
            <person name="Cantsilieris S."/>
            <person name="Munson K."/>
            <person name="Nelson B."/>
            <person name="Raja A."/>
            <person name="Underwood J."/>
            <person name="Diekhans M."/>
            <person name="Fiddes I."/>
            <person name="Haussler D."/>
            <person name="Eichler E."/>
        </authorList>
    </citation>
    <scope>NUCLEOTIDE SEQUENCE [LARGE SCALE GENOMIC DNA]</scope>
    <source>
        <strain evidence="2">Yerkes chimp pedigree #C0471</strain>
    </source>
</reference>
<feature type="region of interest" description="Disordered" evidence="1">
    <location>
        <begin position="1"/>
        <end position="53"/>
    </location>
</feature>
<sequence length="53" mass="5564">MEGGLADGEPDRTSLLGDSKDVLGPSTNSDESQLLTPGKMSQRQGKEAYPTPT</sequence>
<dbReference type="Proteomes" id="UP000236370">
    <property type="component" value="Unassembled WGS sequence"/>
</dbReference>
<gene>
    <name evidence="2" type="ORF">CK820_G0020312</name>
</gene>
<organism evidence="2 3">
    <name type="scientific">Pan troglodytes</name>
    <name type="common">Chimpanzee</name>
    <dbReference type="NCBI Taxonomy" id="9598"/>
    <lineage>
        <taxon>Eukaryota</taxon>
        <taxon>Metazoa</taxon>
        <taxon>Chordata</taxon>
        <taxon>Craniata</taxon>
        <taxon>Vertebrata</taxon>
        <taxon>Euteleostomi</taxon>
        <taxon>Mammalia</taxon>
        <taxon>Eutheria</taxon>
        <taxon>Euarchontoglires</taxon>
        <taxon>Primates</taxon>
        <taxon>Haplorrhini</taxon>
        <taxon>Catarrhini</taxon>
        <taxon>Hominidae</taxon>
        <taxon>Pan</taxon>
    </lineage>
</organism>
<accession>A0A2J8MJ06</accession>
<feature type="non-terminal residue" evidence="2">
    <location>
        <position position="53"/>
    </location>
</feature>
<feature type="compositionally biased region" description="Polar residues" evidence="1">
    <location>
        <begin position="25"/>
        <end position="43"/>
    </location>
</feature>
<name>A0A2J8MJ06_PANTR</name>
<evidence type="ECO:0000256" key="1">
    <source>
        <dbReference type="SAM" id="MobiDB-lite"/>
    </source>
</evidence>